<keyword evidence="1" id="KW-1133">Transmembrane helix</keyword>
<dbReference type="PANTHER" id="PTHR43031:SF17">
    <property type="entry name" value="SULFURTRANSFERASE YTWF-RELATED"/>
    <property type="match status" value="1"/>
</dbReference>
<keyword evidence="4" id="KW-1185">Reference proteome</keyword>
<evidence type="ECO:0000259" key="2">
    <source>
        <dbReference type="PROSITE" id="PS50206"/>
    </source>
</evidence>
<dbReference type="PANTHER" id="PTHR43031">
    <property type="entry name" value="FAD-DEPENDENT OXIDOREDUCTASE"/>
    <property type="match status" value="1"/>
</dbReference>
<organism evidence="3 4">
    <name type="scientific">Gracilibacillus caseinilyticus</name>
    <dbReference type="NCBI Taxonomy" id="2932256"/>
    <lineage>
        <taxon>Bacteria</taxon>
        <taxon>Bacillati</taxon>
        <taxon>Bacillota</taxon>
        <taxon>Bacilli</taxon>
        <taxon>Bacillales</taxon>
        <taxon>Bacillaceae</taxon>
        <taxon>Gracilibacillus</taxon>
    </lineage>
</organism>
<name>A0ABY4EVA0_9BACI</name>
<proteinExistence type="predicted"/>
<evidence type="ECO:0000313" key="3">
    <source>
        <dbReference type="EMBL" id="UOQ48214.1"/>
    </source>
</evidence>
<dbReference type="CDD" id="cd00158">
    <property type="entry name" value="RHOD"/>
    <property type="match status" value="1"/>
</dbReference>
<dbReference type="Pfam" id="PF00581">
    <property type="entry name" value="Rhodanese"/>
    <property type="match status" value="1"/>
</dbReference>
<protein>
    <submittedName>
        <fullName evidence="3">Rhodanese-like domain-containing protein</fullName>
    </submittedName>
</protein>
<gene>
    <name evidence="3" type="ORF">MUN88_19560</name>
</gene>
<accession>A0ABY4EVA0</accession>
<dbReference type="SMART" id="SM00450">
    <property type="entry name" value="RHOD"/>
    <property type="match status" value="1"/>
</dbReference>
<dbReference type="PROSITE" id="PS50206">
    <property type="entry name" value="RHODANESE_3"/>
    <property type="match status" value="1"/>
</dbReference>
<keyword evidence="1" id="KW-0472">Membrane</keyword>
<dbReference type="Gene3D" id="3.40.250.10">
    <property type="entry name" value="Rhodanese-like domain"/>
    <property type="match status" value="1"/>
</dbReference>
<dbReference type="EMBL" id="CP095072">
    <property type="protein sequence ID" value="UOQ48214.1"/>
    <property type="molecule type" value="Genomic_DNA"/>
</dbReference>
<evidence type="ECO:0000256" key="1">
    <source>
        <dbReference type="SAM" id="Phobius"/>
    </source>
</evidence>
<reference evidence="3 4" key="1">
    <citation type="submission" date="2022-04" db="EMBL/GenBank/DDBJ databases">
        <title>Gracilibacillus sp. isolated from saltern.</title>
        <authorList>
            <person name="Won M."/>
            <person name="Lee C.-M."/>
            <person name="Woen H.-Y."/>
            <person name="Kwon S.-W."/>
        </authorList>
    </citation>
    <scope>NUCLEOTIDE SEQUENCE [LARGE SCALE GENOMIC DNA]</scope>
    <source>
        <strain evidence="3 4">SSWR10-1</strain>
    </source>
</reference>
<feature type="domain" description="Rhodanese" evidence="2">
    <location>
        <begin position="41"/>
        <end position="122"/>
    </location>
</feature>
<dbReference type="Proteomes" id="UP000831782">
    <property type="component" value="Chromosome"/>
</dbReference>
<feature type="transmembrane region" description="Helical" evidence="1">
    <location>
        <begin position="6"/>
        <end position="23"/>
    </location>
</feature>
<evidence type="ECO:0000313" key="4">
    <source>
        <dbReference type="Proteomes" id="UP000831782"/>
    </source>
</evidence>
<dbReference type="InterPro" id="IPR036873">
    <property type="entry name" value="Rhodanese-like_dom_sf"/>
</dbReference>
<dbReference type="SUPFAM" id="SSF52821">
    <property type="entry name" value="Rhodanese/Cell cycle control phosphatase"/>
    <property type="match status" value="1"/>
</dbReference>
<sequence>MNVFSVDTLIISLVILFIALRFMPVKGVKQVNTTQLKGLLKEKGFQFVDVRTQGEFGQYHIPGFKNIPLHQLSQKANTLKKDKEVVVICQSGMRSKKASKVLKKQGFKQITNVKGGVSTWKG</sequence>
<dbReference type="InterPro" id="IPR050229">
    <property type="entry name" value="GlpE_sulfurtransferase"/>
</dbReference>
<keyword evidence="1" id="KW-0812">Transmembrane</keyword>
<dbReference type="InterPro" id="IPR001763">
    <property type="entry name" value="Rhodanese-like_dom"/>
</dbReference>